<dbReference type="AlphaFoldDB" id="A0A421BBR1"/>
<dbReference type="InterPro" id="IPR016084">
    <property type="entry name" value="Haem_Oase-like_multi-hlx"/>
</dbReference>
<dbReference type="Gene3D" id="1.20.910.10">
    <property type="entry name" value="Heme oxygenase-like"/>
    <property type="match status" value="1"/>
</dbReference>
<dbReference type="SUPFAM" id="SSF48613">
    <property type="entry name" value="Heme oxygenase-like"/>
    <property type="match status" value="1"/>
</dbReference>
<protein>
    <submittedName>
        <fullName evidence="1">Heme oxygenase-like protein</fullName>
    </submittedName>
</protein>
<proteinExistence type="predicted"/>
<dbReference type="EMBL" id="RCDD01000001">
    <property type="protein sequence ID" value="RLK61805.1"/>
    <property type="molecule type" value="Genomic_DNA"/>
</dbReference>
<accession>A0A421BBR1</accession>
<reference evidence="1 2" key="1">
    <citation type="submission" date="2018-10" db="EMBL/GenBank/DDBJ databases">
        <title>Genomic Encyclopedia of Archaeal and Bacterial Type Strains, Phase II (KMG-II): from individual species to whole genera.</title>
        <authorList>
            <person name="Goeker M."/>
        </authorList>
    </citation>
    <scope>NUCLEOTIDE SEQUENCE [LARGE SCALE GENOMIC DNA]</scope>
    <source>
        <strain evidence="1 2">DSM 45657</strain>
    </source>
</reference>
<dbReference type="Pfam" id="PF14518">
    <property type="entry name" value="Haem_oxygenas_2"/>
    <property type="match status" value="1"/>
</dbReference>
<keyword evidence="2" id="KW-1185">Reference proteome</keyword>
<organism evidence="1 2">
    <name type="scientific">Actinokineospora cianjurensis</name>
    <dbReference type="NCBI Taxonomy" id="585224"/>
    <lineage>
        <taxon>Bacteria</taxon>
        <taxon>Bacillati</taxon>
        <taxon>Actinomycetota</taxon>
        <taxon>Actinomycetes</taxon>
        <taxon>Pseudonocardiales</taxon>
        <taxon>Pseudonocardiaceae</taxon>
        <taxon>Actinokineospora</taxon>
    </lineage>
</organism>
<gene>
    <name evidence="1" type="ORF">CLV68_2346</name>
</gene>
<comment type="caution">
    <text evidence="1">The sequence shown here is derived from an EMBL/GenBank/DDBJ whole genome shotgun (WGS) entry which is preliminary data.</text>
</comment>
<dbReference type="OrthoDB" id="3444510at2"/>
<dbReference type="SMART" id="SM01236">
    <property type="entry name" value="Haem_oxygenase_2"/>
    <property type="match status" value="1"/>
</dbReference>
<evidence type="ECO:0000313" key="2">
    <source>
        <dbReference type="Proteomes" id="UP000282454"/>
    </source>
</evidence>
<dbReference type="RefSeq" id="WP_121390396.1">
    <property type="nucleotide sequence ID" value="NZ_RCDD01000001.1"/>
</dbReference>
<dbReference type="Proteomes" id="UP000282454">
    <property type="component" value="Unassembled WGS sequence"/>
</dbReference>
<name>A0A421BBR1_9PSEU</name>
<evidence type="ECO:0000313" key="1">
    <source>
        <dbReference type="EMBL" id="RLK61805.1"/>
    </source>
</evidence>
<sequence>MTTAVDKDLSLLRTGDRPQRDLFLDNRSVPTAARYARIEAAEADWIVALVADIEADTAPLATRADWVAALAVMLAEERDGAPSSRYLAGEATREQFAVVVEEFAPDGLTEAQNFFPAVARLPIRAQMAVMRVMIDEFGCGNIAQAHSQLYRDLLAELDLPDELPEVLRDTNDETYAFLNSFYWLASRAVDVEYFLGALAYLEAAIPDAFAFQARACERLGIANGRYYTEHIHIDDFHMREMQTAIKEYEAARGLDPTKLLVGATLLSSLLGAAMDAAVEKAVAKTAGGR</sequence>